<feature type="binding site" evidence="2">
    <location>
        <position position="185"/>
    </location>
    <ligand>
        <name>S-adenosyl-L-methionine</name>
        <dbReference type="ChEBI" id="CHEBI:59789"/>
    </ligand>
</feature>
<dbReference type="GO" id="GO:0032259">
    <property type="term" value="P:methylation"/>
    <property type="evidence" value="ECO:0007669"/>
    <property type="project" value="UniProtKB-KW"/>
</dbReference>
<gene>
    <name evidence="5" type="ORF">C7G83_08260</name>
</gene>
<protein>
    <submittedName>
        <fullName evidence="5">23S rRNA (Guanine(745)-N(1))-methyltransferase</fullName>
    </submittedName>
</protein>
<dbReference type="AlphaFoldDB" id="A0A2P8VKS5"/>
<name>A0A2P8VKS5_9ENTR</name>
<feature type="domain" description="23S rRNA (guanine(745)-N(1))-methyltransferase N-terminal" evidence="4">
    <location>
        <begin position="3"/>
        <end position="46"/>
    </location>
</feature>
<feature type="binding site" evidence="1">
    <location>
        <position position="8"/>
    </location>
    <ligand>
        <name>Zn(2+)</name>
        <dbReference type="ChEBI" id="CHEBI:29105"/>
    </ligand>
</feature>
<dbReference type="OrthoDB" id="108476at2"/>
<reference evidence="5 6" key="1">
    <citation type="submission" date="2018-03" db="EMBL/GenBank/DDBJ databases">
        <title>Draft genome sequence of the first documented clinical Siccibacter turicensis isolate in Austria.</title>
        <authorList>
            <person name="Lepuschitz S."/>
            <person name="Pekard-Amenitsch S."/>
            <person name="Haunold R."/>
            <person name="Schill S."/>
            <person name="Mach R."/>
            <person name="Allerberger F."/>
            <person name="Ruppitsch W."/>
            <person name="Forsythe S.J."/>
        </authorList>
    </citation>
    <scope>NUCLEOTIDE SEQUENCE [LARGE SCALE GENOMIC DNA]</scope>
    <source>
        <strain evidence="5 6">6100069499-17</strain>
    </source>
</reference>
<keyword evidence="6" id="KW-1185">Reference proteome</keyword>
<feature type="binding site" evidence="2">
    <location>
        <begin position="96"/>
        <end position="97"/>
    </location>
    <ligand>
        <name>S-adenosyl-L-methionine</name>
        <dbReference type="ChEBI" id="CHEBI:59789"/>
    </ligand>
</feature>
<feature type="domain" description="Methyltransferase type 11" evidence="3">
    <location>
        <begin position="90"/>
        <end position="177"/>
    </location>
</feature>
<dbReference type="NCBIfam" id="NF008300">
    <property type="entry name" value="PRK11088.1"/>
    <property type="match status" value="1"/>
</dbReference>
<keyword evidence="1" id="KW-0479">Metal-binding</keyword>
<dbReference type="Pfam" id="PF08241">
    <property type="entry name" value="Methyltransf_11"/>
    <property type="match status" value="1"/>
</dbReference>
<evidence type="ECO:0000259" key="4">
    <source>
        <dbReference type="Pfam" id="PF21302"/>
    </source>
</evidence>
<proteinExistence type="predicted"/>
<feature type="binding site" evidence="2">
    <location>
        <position position="67"/>
    </location>
    <ligand>
        <name>S-adenosyl-L-methionine</name>
        <dbReference type="ChEBI" id="CHEBI:59789"/>
    </ligand>
</feature>
<dbReference type="SUPFAM" id="SSF53335">
    <property type="entry name" value="S-adenosyl-L-methionine-dependent methyltransferases"/>
    <property type="match status" value="1"/>
</dbReference>
<dbReference type="Pfam" id="PF21302">
    <property type="entry name" value="Zn_ribbon_RlmA"/>
    <property type="match status" value="1"/>
</dbReference>
<keyword evidence="1" id="KW-0862">Zinc</keyword>
<dbReference type="EMBL" id="PYEP01000003">
    <property type="protein sequence ID" value="PSN08163.1"/>
    <property type="molecule type" value="Genomic_DNA"/>
</dbReference>
<dbReference type="GO" id="GO:0008757">
    <property type="term" value="F:S-adenosylmethionine-dependent methyltransferase activity"/>
    <property type="evidence" value="ECO:0007669"/>
    <property type="project" value="InterPro"/>
</dbReference>
<sequence>MSFICPLCHTPLLTQDKSYRCANGHQFDRAKEGYVNLLPVQHKRSRDPGDSSEMMQARRAFLNAGHYQPLRDRLVGLLEAKLPDAVTALLDIGCGEGYYTAAFAVPVAQRGGETFGLDVSKVAVRSAAKRYPEAMFCVASSQRLPFADAMFDAVVRIYAPCNPQELARVVKPGGWVVTAAPGPRHLVQLKEMIYDSVKLHETGHEQLEGFTLRETIPLAYEMTLTGEEAVALLQMTPFAWRARPEVREALAARANFACETDFYISVWQRDQAPSALQSI</sequence>
<dbReference type="STRING" id="1388748.GCA_000463155_02624"/>
<dbReference type="PANTHER" id="PTHR43460:SF1">
    <property type="entry name" value="METHYLTRANSFERASE TYPE 11 DOMAIN-CONTAINING PROTEIN"/>
    <property type="match status" value="1"/>
</dbReference>
<dbReference type="CDD" id="cd02440">
    <property type="entry name" value="AdoMet_MTases"/>
    <property type="match status" value="1"/>
</dbReference>
<dbReference type="GO" id="GO:0046872">
    <property type="term" value="F:metal ion binding"/>
    <property type="evidence" value="ECO:0007669"/>
    <property type="project" value="UniProtKB-KW"/>
</dbReference>
<evidence type="ECO:0000259" key="3">
    <source>
        <dbReference type="Pfam" id="PF08241"/>
    </source>
</evidence>
<feature type="binding site" evidence="1">
    <location>
        <position position="5"/>
    </location>
    <ligand>
        <name>Zn(2+)</name>
        <dbReference type="ChEBI" id="CHEBI:29105"/>
    </ligand>
</feature>
<feature type="binding site" evidence="1">
    <location>
        <position position="21"/>
    </location>
    <ligand>
        <name>Zn(2+)</name>
        <dbReference type="ChEBI" id="CHEBI:29105"/>
    </ligand>
</feature>
<dbReference type="Gene3D" id="3.40.50.150">
    <property type="entry name" value="Vaccinia Virus protein VP39"/>
    <property type="match status" value="1"/>
</dbReference>
<dbReference type="PIRSF" id="PIRSF018249">
    <property type="entry name" value="MyrA_prd"/>
    <property type="match status" value="1"/>
</dbReference>
<dbReference type="FunFam" id="3.40.50.150:FF:000163">
    <property type="entry name" value="23S rRNA methyltransferase A"/>
    <property type="match status" value="1"/>
</dbReference>
<evidence type="ECO:0000256" key="1">
    <source>
        <dbReference type="PIRSR" id="PIRSR018249-1"/>
    </source>
</evidence>
<feature type="binding site" evidence="1">
    <location>
        <position position="25"/>
    </location>
    <ligand>
        <name>Zn(2+)</name>
        <dbReference type="ChEBI" id="CHEBI:29105"/>
    </ligand>
</feature>
<dbReference type="RefSeq" id="WP_106876867.1">
    <property type="nucleotide sequence ID" value="NZ_PYEP01000003.1"/>
</dbReference>
<dbReference type="InterPro" id="IPR048647">
    <property type="entry name" value="RlmA_N"/>
</dbReference>
<evidence type="ECO:0000313" key="6">
    <source>
        <dbReference type="Proteomes" id="UP000240212"/>
    </source>
</evidence>
<comment type="caution">
    <text evidence="5">The sequence shown here is derived from an EMBL/GenBank/DDBJ whole genome shotgun (WGS) entry which is preliminary data.</text>
</comment>
<keyword evidence="5" id="KW-0808">Transferase</keyword>
<evidence type="ECO:0000256" key="2">
    <source>
        <dbReference type="PIRSR" id="PIRSR018249-2"/>
    </source>
</evidence>
<dbReference type="PANTHER" id="PTHR43460">
    <property type="entry name" value="METHYLTRANSFERASE"/>
    <property type="match status" value="1"/>
</dbReference>
<keyword evidence="5" id="KW-0489">Methyltransferase</keyword>
<accession>A0A2P8VKS5</accession>
<keyword evidence="2" id="KW-0949">S-adenosyl-L-methionine</keyword>
<dbReference type="Proteomes" id="UP000240212">
    <property type="component" value="Unassembled WGS sequence"/>
</dbReference>
<dbReference type="InterPro" id="IPR016718">
    <property type="entry name" value="rRNA_m1G-MeTrfase_A_prd"/>
</dbReference>
<dbReference type="InterPro" id="IPR052939">
    <property type="entry name" value="23S_rRNA_MeTrnsfrase_RlmA"/>
</dbReference>
<dbReference type="InterPro" id="IPR029063">
    <property type="entry name" value="SAM-dependent_MTases_sf"/>
</dbReference>
<organism evidence="5 6">
    <name type="scientific">Siccibacter turicensis</name>
    <dbReference type="NCBI Taxonomy" id="357233"/>
    <lineage>
        <taxon>Bacteria</taxon>
        <taxon>Pseudomonadati</taxon>
        <taxon>Pseudomonadota</taxon>
        <taxon>Gammaproteobacteria</taxon>
        <taxon>Enterobacterales</taxon>
        <taxon>Enterobacteriaceae</taxon>
        <taxon>Siccibacter</taxon>
    </lineage>
</organism>
<dbReference type="InterPro" id="IPR013216">
    <property type="entry name" value="Methyltransf_11"/>
</dbReference>
<evidence type="ECO:0000313" key="5">
    <source>
        <dbReference type="EMBL" id="PSN08163.1"/>
    </source>
</evidence>